<protein>
    <submittedName>
        <fullName evidence="1">Uncharacterized protein</fullName>
    </submittedName>
</protein>
<dbReference type="KEGG" id="psco:LY89DRAFT_681193"/>
<accession>A0A194XNP9</accession>
<dbReference type="GeneID" id="28823953"/>
<keyword evidence="2" id="KW-1185">Reference proteome</keyword>
<dbReference type="RefSeq" id="XP_018076153.1">
    <property type="nucleotide sequence ID" value="XM_018214227.1"/>
</dbReference>
<dbReference type="AlphaFoldDB" id="A0A194XNP9"/>
<reference evidence="1 2" key="1">
    <citation type="submission" date="2015-10" db="EMBL/GenBank/DDBJ databases">
        <title>Full genome of DAOMC 229536 Phialocephala scopiformis, a fungal endophyte of spruce producing the potent anti-insectan compound rugulosin.</title>
        <authorList>
            <consortium name="DOE Joint Genome Institute"/>
            <person name="Walker A.K."/>
            <person name="Frasz S.L."/>
            <person name="Seifert K.A."/>
            <person name="Miller J.D."/>
            <person name="Mondo S.J."/>
            <person name="Labutti K."/>
            <person name="Lipzen A."/>
            <person name="Dockter R."/>
            <person name="Kennedy M."/>
            <person name="Grigoriev I.V."/>
            <person name="Spatafora J.W."/>
        </authorList>
    </citation>
    <scope>NUCLEOTIDE SEQUENCE [LARGE SCALE GENOMIC DNA]</scope>
    <source>
        <strain evidence="1 2">CBS 120377</strain>
    </source>
</reference>
<evidence type="ECO:0000313" key="1">
    <source>
        <dbReference type="EMBL" id="KUJ21798.1"/>
    </source>
</evidence>
<name>A0A194XNP9_MOLSC</name>
<proteinExistence type="predicted"/>
<evidence type="ECO:0000313" key="2">
    <source>
        <dbReference type="Proteomes" id="UP000070700"/>
    </source>
</evidence>
<organism evidence="1 2">
    <name type="scientific">Mollisia scopiformis</name>
    <name type="common">Conifer needle endophyte fungus</name>
    <name type="synonym">Phialocephala scopiformis</name>
    <dbReference type="NCBI Taxonomy" id="149040"/>
    <lineage>
        <taxon>Eukaryota</taxon>
        <taxon>Fungi</taxon>
        <taxon>Dikarya</taxon>
        <taxon>Ascomycota</taxon>
        <taxon>Pezizomycotina</taxon>
        <taxon>Leotiomycetes</taxon>
        <taxon>Helotiales</taxon>
        <taxon>Mollisiaceae</taxon>
        <taxon>Mollisia</taxon>
    </lineage>
</organism>
<dbReference type="InParanoid" id="A0A194XNP9"/>
<sequence length="183" mass="21255">MIDPSQYRQIGFVVRSDLSKKIQSFAELITASQALRKAWKRFMLPTSQQCMKYRSTDHADIRIFRHNRTSLLRAGDDHGFRQLQKLFSLQDSALVISGSDGLTRDRDELCRFLASFENDTMMYFFDGDNFRRRFKSRDLASRLNPLTSQRQQSTDIQSFAKYLDVLKRIEKVYVSSSSSTVGV</sequence>
<gene>
    <name evidence="1" type="ORF">LY89DRAFT_681193</name>
</gene>
<dbReference type="EMBL" id="KQ947407">
    <property type="protein sequence ID" value="KUJ21798.1"/>
    <property type="molecule type" value="Genomic_DNA"/>
</dbReference>
<dbReference type="Proteomes" id="UP000070700">
    <property type="component" value="Unassembled WGS sequence"/>
</dbReference>